<evidence type="ECO:0000313" key="1">
    <source>
        <dbReference type="Ensembl" id="ENSOKIP00005075413.1"/>
    </source>
</evidence>
<evidence type="ECO:0000313" key="2">
    <source>
        <dbReference type="Proteomes" id="UP000694557"/>
    </source>
</evidence>
<accession>A0A8C7MSM5</accession>
<sequence>MREACNFHHRYTSTMTDKMREKNPLALLTVSRIAVCGGSLTNELSGVYLVRQRPKRKTKVEEDDHVSVVTVMYNPRSTKSPMSPESMDLVFDLHNTTANMGLCLIAYSDCDWIFLHIYRYLQGIRANDPHQILKEEMESDGVCNAFSHWSKDGFGTEPLYPFFINECAQRSVGIPSIWPTNNAFVAKHLKIGSKNN</sequence>
<reference evidence="1" key="2">
    <citation type="submission" date="2025-09" db="UniProtKB">
        <authorList>
            <consortium name="Ensembl"/>
        </authorList>
    </citation>
    <scope>IDENTIFICATION</scope>
</reference>
<dbReference type="PANTHER" id="PTHR15162:SF5">
    <property type="entry name" value="N-ACYL-AROMATIC-L-AMINO ACID AMIDOHYDROLASE (CARBOXYLATE-FORMING)"/>
    <property type="match status" value="1"/>
</dbReference>
<dbReference type="PANTHER" id="PTHR15162">
    <property type="entry name" value="ASPARTOACYLASE"/>
    <property type="match status" value="1"/>
</dbReference>
<dbReference type="GO" id="GO:0005829">
    <property type="term" value="C:cytosol"/>
    <property type="evidence" value="ECO:0007669"/>
    <property type="project" value="TreeGrafter"/>
</dbReference>
<dbReference type="Ensembl" id="ENSOKIT00005080330.1">
    <property type="protein sequence ID" value="ENSOKIP00005075413.1"/>
    <property type="gene ID" value="ENSOKIG00005032531.1"/>
</dbReference>
<dbReference type="AlphaFoldDB" id="A0A8C7MSM5"/>
<dbReference type="Proteomes" id="UP000694557">
    <property type="component" value="Unassembled WGS sequence"/>
</dbReference>
<proteinExistence type="predicted"/>
<organism evidence="1 2">
    <name type="scientific">Oncorhynchus kisutch</name>
    <name type="common">Coho salmon</name>
    <name type="synonym">Salmo kisutch</name>
    <dbReference type="NCBI Taxonomy" id="8019"/>
    <lineage>
        <taxon>Eukaryota</taxon>
        <taxon>Metazoa</taxon>
        <taxon>Chordata</taxon>
        <taxon>Craniata</taxon>
        <taxon>Vertebrata</taxon>
        <taxon>Euteleostomi</taxon>
        <taxon>Actinopterygii</taxon>
        <taxon>Neopterygii</taxon>
        <taxon>Teleostei</taxon>
        <taxon>Protacanthopterygii</taxon>
        <taxon>Salmoniformes</taxon>
        <taxon>Salmonidae</taxon>
        <taxon>Salmoninae</taxon>
        <taxon>Oncorhynchus</taxon>
    </lineage>
</organism>
<dbReference type="GO" id="GO:0004046">
    <property type="term" value="F:aminoacylase activity"/>
    <property type="evidence" value="ECO:0007669"/>
    <property type="project" value="TreeGrafter"/>
</dbReference>
<dbReference type="SUPFAM" id="SSF53187">
    <property type="entry name" value="Zn-dependent exopeptidases"/>
    <property type="match status" value="1"/>
</dbReference>
<protein>
    <submittedName>
        <fullName evidence="1">Uncharacterized protein</fullName>
    </submittedName>
</protein>
<name>A0A8C7MSM5_ONCKI</name>
<dbReference type="Gene3D" id="3.40.630.10">
    <property type="entry name" value="Zn peptidases"/>
    <property type="match status" value="1"/>
</dbReference>
<keyword evidence="2" id="KW-1185">Reference proteome</keyword>
<reference evidence="1" key="1">
    <citation type="submission" date="2025-08" db="UniProtKB">
        <authorList>
            <consortium name="Ensembl"/>
        </authorList>
    </citation>
    <scope>IDENTIFICATION</scope>
</reference>
<dbReference type="InterPro" id="IPR050178">
    <property type="entry name" value="AspA/AstE_fam"/>
</dbReference>